<comment type="caution">
    <text evidence="3">The sequence shown here is derived from an EMBL/GenBank/DDBJ whole genome shotgun (WGS) entry which is preliminary data.</text>
</comment>
<proteinExistence type="predicted"/>
<accession>A0A9P6VQF2</accession>
<dbReference type="PROSITE" id="PS50097">
    <property type="entry name" value="BTB"/>
    <property type="match status" value="1"/>
</dbReference>
<feature type="region of interest" description="Disordered" evidence="1">
    <location>
        <begin position="131"/>
        <end position="153"/>
    </location>
</feature>
<name>A0A9P6VQF2_9HELO</name>
<dbReference type="PANTHER" id="PTHR11145:SF8">
    <property type="entry name" value="RE57120P"/>
    <property type="match status" value="1"/>
</dbReference>
<organism evidence="3 4">
    <name type="scientific">Hyphodiscus hymeniophilus</name>
    <dbReference type="NCBI Taxonomy" id="353542"/>
    <lineage>
        <taxon>Eukaryota</taxon>
        <taxon>Fungi</taxon>
        <taxon>Dikarya</taxon>
        <taxon>Ascomycota</taxon>
        <taxon>Pezizomycotina</taxon>
        <taxon>Leotiomycetes</taxon>
        <taxon>Helotiales</taxon>
        <taxon>Hyphodiscaceae</taxon>
        <taxon>Hyphodiscus</taxon>
    </lineage>
</organism>
<dbReference type="Gene3D" id="3.30.710.10">
    <property type="entry name" value="Potassium Channel Kv1.1, Chain A"/>
    <property type="match status" value="1"/>
</dbReference>
<feature type="domain" description="BTB" evidence="2">
    <location>
        <begin position="205"/>
        <end position="273"/>
    </location>
</feature>
<dbReference type="Pfam" id="PF02214">
    <property type="entry name" value="BTB_2"/>
    <property type="match status" value="1"/>
</dbReference>
<dbReference type="AlphaFoldDB" id="A0A9P6VQF2"/>
<dbReference type="SUPFAM" id="SSF54695">
    <property type="entry name" value="POZ domain"/>
    <property type="match status" value="1"/>
</dbReference>
<dbReference type="GO" id="GO:0051260">
    <property type="term" value="P:protein homooligomerization"/>
    <property type="evidence" value="ECO:0007669"/>
    <property type="project" value="InterPro"/>
</dbReference>
<dbReference type="InterPro" id="IPR000210">
    <property type="entry name" value="BTB/POZ_dom"/>
</dbReference>
<evidence type="ECO:0000313" key="4">
    <source>
        <dbReference type="Proteomes" id="UP000785200"/>
    </source>
</evidence>
<feature type="compositionally biased region" description="Polar residues" evidence="1">
    <location>
        <begin position="1"/>
        <end position="15"/>
    </location>
</feature>
<reference evidence="3" key="1">
    <citation type="submission" date="2019-07" db="EMBL/GenBank/DDBJ databases">
        <title>Hyphodiscus hymeniophilus genome sequencing and assembly.</title>
        <authorList>
            <person name="Kramer G."/>
            <person name="Nodwell J."/>
        </authorList>
    </citation>
    <scope>NUCLEOTIDE SEQUENCE</scope>
    <source>
        <strain evidence="3">ATCC 34498</strain>
    </source>
</reference>
<dbReference type="PANTHER" id="PTHR11145">
    <property type="entry name" value="BTB/POZ DOMAIN-CONTAINING ADAPTER FOR CUL3-MEDIATED RHOA DEGRADATION PROTEIN FAMILY MEMBER"/>
    <property type="match status" value="1"/>
</dbReference>
<dbReference type="Proteomes" id="UP000785200">
    <property type="component" value="Unassembled WGS sequence"/>
</dbReference>
<dbReference type="CDD" id="cd18316">
    <property type="entry name" value="BTB_POZ_KCTD-like"/>
    <property type="match status" value="1"/>
</dbReference>
<feature type="compositionally biased region" description="Low complexity" evidence="1">
    <location>
        <begin position="196"/>
        <end position="206"/>
    </location>
</feature>
<dbReference type="OrthoDB" id="2414723at2759"/>
<protein>
    <submittedName>
        <fullName evidence="3">BTB POZ domain-containing KCTD4</fullName>
    </submittedName>
</protein>
<feature type="region of interest" description="Disordered" evidence="1">
    <location>
        <begin position="1"/>
        <end position="49"/>
    </location>
</feature>
<feature type="compositionally biased region" description="Basic and acidic residues" evidence="1">
    <location>
        <begin position="168"/>
        <end position="193"/>
    </location>
</feature>
<sequence length="400" mass="45792">MSSLTSPQAHSQKTEPTPPKKQGSSASPTPGMSPPTKPPASGSKPPAYRANLFLPLHHAFQRSSQAYEPRKADLTPSERCEELVELECYPWIVSDHHEDADWGHWHTYTAREKEEFRGRFERWAETEEQHAARRAQRERAAYRSYESRHPGRKAGPWRMYELRNREEDLIPEEEERKNNLEAPDQGRDSHTDQAEGGSSSQTSSGQIVLQVGERRFITTKETLTDESEFFTCLLSGRWSSNAQTDGSWFIDADPGLFEHILRYLRRGVLPIFHDSTKGHDHALYRALSVEADFFQIPRLRDWLKQKQYLRAVTTKIYPTVVEGIVRIPGTLAADEQVEYYPVWQMKKIYLCPRGIPVHRGSPELCGRACSNARGSETQYDEEQVLKTLIVSNDGIAKLEL</sequence>
<dbReference type="InterPro" id="IPR003131">
    <property type="entry name" value="T1-type_BTB"/>
</dbReference>
<feature type="region of interest" description="Disordered" evidence="1">
    <location>
        <begin position="168"/>
        <end position="206"/>
    </location>
</feature>
<dbReference type="SMART" id="SM00225">
    <property type="entry name" value="BTB"/>
    <property type="match status" value="1"/>
</dbReference>
<dbReference type="InterPro" id="IPR011333">
    <property type="entry name" value="SKP1/BTB/POZ_sf"/>
</dbReference>
<evidence type="ECO:0000256" key="1">
    <source>
        <dbReference type="SAM" id="MobiDB-lite"/>
    </source>
</evidence>
<dbReference type="InterPro" id="IPR045068">
    <property type="entry name" value="BACURD1-3"/>
</dbReference>
<keyword evidence="4" id="KW-1185">Reference proteome</keyword>
<gene>
    <name evidence="3" type="ORF">D0Z07_1233</name>
</gene>
<feature type="compositionally biased region" description="Basic and acidic residues" evidence="1">
    <location>
        <begin position="131"/>
        <end position="149"/>
    </location>
</feature>
<evidence type="ECO:0000259" key="2">
    <source>
        <dbReference type="PROSITE" id="PS50097"/>
    </source>
</evidence>
<evidence type="ECO:0000313" key="3">
    <source>
        <dbReference type="EMBL" id="KAG0651939.1"/>
    </source>
</evidence>
<dbReference type="EMBL" id="VNKQ01000003">
    <property type="protein sequence ID" value="KAG0651939.1"/>
    <property type="molecule type" value="Genomic_DNA"/>
</dbReference>